<sequence length="139" mass="16042">MSSLCDKCTDKQYCKDCRKETEEDLIEDLEPLESSHWRKQSCKKVSICGGHLFYKGICYEILYKEDIEEKNGSPNIIFRTQQGLTFYLREQKGGELVFIKVVKSPPKKVSCKAEKSELRCLEKNLLGQIPEGLIANNTW</sequence>
<dbReference type="EMBL" id="MEUP01000097">
    <property type="protein sequence ID" value="OGC45058.1"/>
    <property type="molecule type" value="Genomic_DNA"/>
</dbReference>
<reference evidence="1 2" key="1">
    <citation type="journal article" date="2016" name="Nat. Commun.">
        <title>Thousands of microbial genomes shed light on interconnected biogeochemical processes in an aquifer system.</title>
        <authorList>
            <person name="Anantharaman K."/>
            <person name="Brown C.T."/>
            <person name="Hug L.A."/>
            <person name="Sharon I."/>
            <person name="Castelle C.J."/>
            <person name="Probst A.J."/>
            <person name="Thomas B.C."/>
            <person name="Singh A."/>
            <person name="Wilkins M.J."/>
            <person name="Karaoz U."/>
            <person name="Brodie E.L."/>
            <person name="Williams K.H."/>
            <person name="Hubbard S.S."/>
            <person name="Banfield J.F."/>
        </authorList>
    </citation>
    <scope>NUCLEOTIDE SEQUENCE [LARGE SCALE GENOMIC DNA]</scope>
</reference>
<organism evidence="1 2">
    <name type="scientific">candidate division WS6 bacterium RIFOXYC1_FULL_33_10</name>
    <dbReference type="NCBI Taxonomy" id="1802606"/>
    <lineage>
        <taxon>Bacteria</taxon>
        <taxon>Candidatus Dojkabacteria</taxon>
    </lineage>
</organism>
<evidence type="ECO:0000313" key="2">
    <source>
        <dbReference type="Proteomes" id="UP000178631"/>
    </source>
</evidence>
<comment type="caution">
    <text evidence="1">The sequence shown here is derived from an EMBL/GenBank/DDBJ whole genome shotgun (WGS) entry which is preliminary data.</text>
</comment>
<evidence type="ECO:0000313" key="1">
    <source>
        <dbReference type="EMBL" id="OGC45058.1"/>
    </source>
</evidence>
<dbReference type="Proteomes" id="UP000178631">
    <property type="component" value="Unassembled WGS sequence"/>
</dbReference>
<gene>
    <name evidence="1" type="ORF">A3J98_01570</name>
</gene>
<protein>
    <submittedName>
        <fullName evidence="1">Uncharacterized protein</fullName>
    </submittedName>
</protein>
<proteinExistence type="predicted"/>
<accession>A0A1F4UJA4</accession>
<dbReference type="AlphaFoldDB" id="A0A1F4UJA4"/>
<name>A0A1F4UJA4_9BACT</name>